<dbReference type="Gene3D" id="1.10.287.950">
    <property type="entry name" value="Methyl-accepting chemotaxis protein"/>
    <property type="match status" value="1"/>
</dbReference>
<accession>A0A8T2TMY6</accession>
<dbReference type="AlphaFoldDB" id="A0A8T2TMY6"/>
<evidence type="ECO:0000313" key="2">
    <source>
        <dbReference type="EMBL" id="KAH7424072.1"/>
    </source>
</evidence>
<keyword evidence="3" id="KW-1185">Reference proteome</keyword>
<reference evidence="2" key="1">
    <citation type="submission" date="2021-08" db="EMBL/GenBank/DDBJ databases">
        <title>WGS assembly of Ceratopteris richardii.</title>
        <authorList>
            <person name="Marchant D.B."/>
            <person name="Chen G."/>
            <person name="Jenkins J."/>
            <person name="Shu S."/>
            <person name="Leebens-Mack J."/>
            <person name="Grimwood J."/>
            <person name="Schmutz J."/>
            <person name="Soltis P."/>
            <person name="Soltis D."/>
            <person name="Chen Z.-H."/>
        </authorList>
    </citation>
    <scope>NUCLEOTIDE SEQUENCE</scope>
    <source>
        <strain evidence="2">Whitten #5841</strain>
        <tissue evidence="2">Leaf</tissue>
    </source>
</reference>
<sequence>MAAVFPASPRTSIRGSNSPLMSSRCANFHGQICCNVNSLPYNRHFTTRNVNTYSLPAKRFLQFERITDPASRTLILSASSEKSSDFPSSSSADKRLSPSRHNLTHYSLSIIIGVIQFIWRLPGMISDFFNKEEKILAEIEDDIDKAANAIKTGAKVVEDLAEGIEKVGEAVHEKKLVKAGENIASDAKKVEEIMDKVKDKSKAVHEELEEINESVEKTLKDVRNVSERADNAGRNGNAISKRGTDDSPIEGIAQNTSAVESSSSLLTKQTWINQADESLHNQLQRRDHAKSLDLRHFLSATYRCFQSYLKVPINPLIAGTYDIFDRKIKVMKLLIIGSFVFTLRPSCILLYA</sequence>
<proteinExistence type="predicted"/>
<protein>
    <submittedName>
        <fullName evidence="2">Uncharacterized protein</fullName>
    </submittedName>
</protein>
<evidence type="ECO:0000313" key="3">
    <source>
        <dbReference type="Proteomes" id="UP000825935"/>
    </source>
</evidence>
<dbReference type="EMBL" id="CM035417">
    <property type="protein sequence ID" value="KAH7424072.1"/>
    <property type="molecule type" value="Genomic_DNA"/>
</dbReference>
<organism evidence="2 3">
    <name type="scientific">Ceratopteris richardii</name>
    <name type="common">Triangle waterfern</name>
    <dbReference type="NCBI Taxonomy" id="49495"/>
    <lineage>
        <taxon>Eukaryota</taxon>
        <taxon>Viridiplantae</taxon>
        <taxon>Streptophyta</taxon>
        <taxon>Embryophyta</taxon>
        <taxon>Tracheophyta</taxon>
        <taxon>Polypodiopsida</taxon>
        <taxon>Polypodiidae</taxon>
        <taxon>Polypodiales</taxon>
        <taxon>Pteridineae</taxon>
        <taxon>Pteridaceae</taxon>
        <taxon>Parkerioideae</taxon>
        <taxon>Ceratopteris</taxon>
    </lineage>
</organism>
<name>A0A8T2TMY6_CERRI</name>
<gene>
    <name evidence="2" type="ORF">KP509_12G088400</name>
</gene>
<dbReference type="Proteomes" id="UP000825935">
    <property type="component" value="Chromosome 12"/>
</dbReference>
<evidence type="ECO:0000256" key="1">
    <source>
        <dbReference type="SAM" id="MobiDB-lite"/>
    </source>
</evidence>
<dbReference type="OrthoDB" id="1937712at2759"/>
<comment type="caution">
    <text evidence="2">The sequence shown here is derived from an EMBL/GenBank/DDBJ whole genome shotgun (WGS) entry which is preliminary data.</text>
</comment>
<feature type="region of interest" description="Disordered" evidence="1">
    <location>
        <begin position="224"/>
        <end position="249"/>
    </location>
</feature>